<evidence type="ECO:0000313" key="3">
    <source>
        <dbReference type="Proteomes" id="UP000606600"/>
    </source>
</evidence>
<keyword evidence="3" id="KW-1185">Reference proteome</keyword>
<keyword evidence="1" id="KW-0732">Signal</keyword>
<gene>
    <name evidence="2" type="ORF">IDJ77_20445</name>
</gene>
<sequence>MKTDLYTKVILTVIAIALTLNLLKGSSTPAMADTKKFVSIPVNPDGSINVNINKVNETMDVNIKSVERGAFYYVSPIPVKVNP</sequence>
<dbReference type="EMBL" id="JACWMY010000011">
    <property type="protein sequence ID" value="MBD1366193.1"/>
    <property type="molecule type" value="Genomic_DNA"/>
</dbReference>
<accession>A0ABR7WV67</accession>
<feature type="chain" id="PRO_5047288174" evidence="1">
    <location>
        <begin position="33"/>
        <end position="83"/>
    </location>
</feature>
<reference evidence="2 3" key="1">
    <citation type="submission" date="2020-09" db="EMBL/GenBank/DDBJ databases">
        <title>Novel species of Mucilaginibacter isolated from a glacier on the Tibetan Plateau.</title>
        <authorList>
            <person name="Liu Q."/>
            <person name="Xin Y.-H."/>
        </authorList>
    </citation>
    <scope>NUCLEOTIDE SEQUENCE [LARGE SCALE GENOMIC DNA]</scope>
    <source>
        <strain evidence="2 3">ZT4R22</strain>
    </source>
</reference>
<evidence type="ECO:0000313" key="2">
    <source>
        <dbReference type="EMBL" id="MBD1366193.1"/>
    </source>
</evidence>
<dbReference type="RefSeq" id="WP_191190839.1">
    <property type="nucleotide sequence ID" value="NZ_JACWMY010000011.1"/>
</dbReference>
<organism evidence="2 3">
    <name type="scientific">Mucilaginibacter pankratovii</name>
    <dbReference type="NCBI Taxonomy" id="2772110"/>
    <lineage>
        <taxon>Bacteria</taxon>
        <taxon>Pseudomonadati</taxon>
        <taxon>Bacteroidota</taxon>
        <taxon>Sphingobacteriia</taxon>
        <taxon>Sphingobacteriales</taxon>
        <taxon>Sphingobacteriaceae</taxon>
        <taxon>Mucilaginibacter</taxon>
    </lineage>
</organism>
<evidence type="ECO:0000256" key="1">
    <source>
        <dbReference type="SAM" id="SignalP"/>
    </source>
</evidence>
<comment type="caution">
    <text evidence="2">The sequence shown here is derived from an EMBL/GenBank/DDBJ whole genome shotgun (WGS) entry which is preliminary data.</text>
</comment>
<proteinExistence type="predicted"/>
<feature type="signal peptide" evidence="1">
    <location>
        <begin position="1"/>
        <end position="32"/>
    </location>
</feature>
<protein>
    <submittedName>
        <fullName evidence="2">Uncharacterized protein</fullName>
    </submittedName>
</protein>
<dbReference type="Proteomes" id="UP000606600">
    <property type="component" value="Unassembled WGS sequence"/>
</dbReference>
<name>A0ABR7WV67_9SPHI</name>